<evidence type="ECO:0000256" key="1">
    <source>
        <dbReference type="ARBA" id="ARBA00004535"/>
    </source>
</evidence>
<reference evidence="7 8" key="6">
    <citation type="journal article" date="1999" name="J. Gen. Virol.">
        <title>The rat cytomegalovirus R32 gene encodes a virion-associated protein that elicits a strong humoral immune response in infected rats.</title>
        <authorList>
            <person name="Beuken E."/>
            <person name="Grauls G."/>
            <person name="Bruggeman C.A."/>
            <person name="Vink C."/>
        </authorList>
    </citation>
    <scope>NUCLEOTIDE SEQUENCE [LARGE SCALE GENOMIC DNA]</scope>
    <source>
        <strain evidence="7 8">Maastricht</strain>
    </source>
</reference>
<organism evidence="7 8">
    <name type="scientific">Rat cytomegalovirus (strain Maastricht)</name>
    <dbReference type="NCBI Taxonomy" id="79700"/>
    <lineage>
        <taxon>Viruses</taxon>
        <taxon>Duplodnaviria</taxon>
        <taxon>Heunggongvirae</taxon>
        <taxon>Peploviricota</taxon>
        <taxon>Herviviricetes</taxon>
        <taxon>Herpesvirales</taxon>
        <taxon>Orthoherpesviridae</taxon>
        <taxon>Betaherpesvirinae</taxon>
        <taxon>Muromegalovirus</taxon>
        <taxon>Muromegalovirus muridbeta2</taxon>
        <taxon>Murid betaherpesvirus 2</taxon>
    </lineage>
</organism>
<reference evidence="7 8" key="4">
    <citation type="journal article" date="1998" name="J. Virol.">
        <title>The R33 G protein-coupled receptor gene of rat cytomegalovirus plays an essential role in the pathogenesis of viral infection.</title>
        <authorList>
            <person name="Beisser P.S."/>
            <person name="Vink C."/>
            <person name="Van Dam J.G."/>
            <person name="Grauls G."/>
            <person name="Vanherle S.J."/>
            <person name="Bruggeman C.A."/>
        </authorList>
    </citation>
    <scope>NUCLEOTIDE SEQUENCE [LARGE SCALE GENOMIC DNA]</scope>
    <source>
        <strain evidence="7 8">Maastricht</strain>
    </source>
</reference>
<reference evidence="7 8" key="1">
    <citation type="journal article" date="1996" name="J. Gen. Virol.">
        <title>Cloning and sequence analysis of the genes encoding DNA polymerase, glycoprotein B, ICP18.5 and major DNA-binding protein of rat cytomegalovirus.</title>
        <authorList>
            <person name="Beuken E."/>
            <person name="Slobbe R."/>
            <person name="Bruggeman C.A."/>
            <person name="Vink C."/>
        </authorList>
    </citation>
    <scope>NUCLEOTIDE SEQUENCE [LARGE SCALE GENOMIC DNA]</scope>
    <source>
        <strain evidence="7 8">Maastricht</strain>
    </source>
</reference>
<keyword evidence="4" id="KW-0920">Virion tegument</keyword>
<evidence type="ECO:0000256" key="4">
    <source>
        <dbReference type="ARBA" id="ARBA00022580"/>
    </source>
</evidence>
<evidence type="ECO:0000256" key="5">
    <source>
        <dbReference type="ARBA" id="ARBA00022844"/>
    </source>
</evidence>
<reference evidence="7 8" key="2">
    <citation type="journal article" date="1996" name="J. Virol.">
        <title>Structure of the rat cytomegalovirus genome termini.</title>
        <authorList>
            <person name="Vink C."/>
            <person name="Beuken E."/>
            <person name="Bruggeman C.A."/>
        </authorList>
    </citation>
    <scope>NUCLEOTIDE SEQUENCE [LARGE SCALE GENOMIC DNA]</scope>
    <source>
        <strain evidence="7 8">Maastricht</strain>
    </source>
</reference>
<evidence type="ECO:0000256" key="6">
    <source>
        <dbReference type="SAM" id="MobiDB-lite"/>
    </source>
</evidence>
<keyword evidence="8" id="KW-1185">Reference proteome</keyword>
<feature type="compositionally biased region" description="Polar residues" evidence="6">
    <location>
        <begin position="642"/>
        <end position="653"/>
    </location>
</feature>
<feature type="compositionally biased region" description="Basic and acidic residues" evidence="6">
    <location>
        <begin position="403"/>
        <end position="419"/>
    </location>
</feature>
<keyword evidence="3" id="KW-0597">Phosphoprotein</keyword>
<dbReference type="Proteomes" id="UP000008288">
    <property type="component" value="Segment"/>
</dbReference>
<feature type="compositionally biased region" description="Polar residues" evidence="6">
    <location>
        <begin position="598"/>
        <end position="609"/>
    </location>
</feature>
<reference evidence="7 8" key="7">
    <citation type="journal article" date="1999" name="J. Virol.">
        <title>Deletion of the R78 G protein-coupled receptor gene from rat cytomegalovirus results in an attenuated, syncytium-inducing mutant strain.</title>
        <authorList>
            <person name="Beisser P.S."/>
            <person name="Grauls G."/>
            <person name="Bruggeman C.A."/>
            <person name="Vink C."/>
        </authorList>
    </citation>
    <scope>NUCLEOTIDE SEQUENCE [LARGE SCALE GENOMIC DNA]</scope>
    <source>
        <strain evidence="7 8">Maastricht</strain>
    </source>
</reference>
<sequence>MSGLGFVRLPKRSLRNLRTFLDGFYRERSPNLFNHPHVINECRGRKLSKETQLFNELVLWLRYYEALVARRPTHIDLMDRIRTEYDRLFGFVRADGELSPYFGLSDVDVVGGMVYADDYIPRVDVFIQGLYDLAAYLSAKDGSKIADGFGFINLRSDEAQRLVSNARSAADNLHTYRLLDVRDFQNSDPLVVALNRLMYLCRVAYAMSKGWREICEAALDRLNLIRRRLILSFHESPAFARVYARNALERVVDHTNVYALLRRFEEDRVLFKNALRWGDPDWGLDSTSEEEDDDEGDGDRDGDARGIAGGSLPLRRGGRDVGDGGPGAGGRTRVLSDPGLGRGDDRGKETPGRSASRGRGGSVREDDGGRSSWRSATDGELSDGERSWSGDGDGFDSLLDVPRSLRAEPDAAGDGDRKAGAKRRASVGAASAADRPRARTYWLESGGDPSSGGAPGPERVFVSDGKTVTLPVALDAASPSPASSTRPPPERPGTEIGTDDVVFPPISYLDERYFRPSGPRVDGPGGREERDLSPLRPRSLTGKAVRPRKAAAQRNSGASYAKRRPTVRSDDEDEYYWDDLGEADDGVAEDDDFERIQRQLQGLNINSPTAGGPQFAPPLSRGMPSPPSFLPAGDAVGGPDASDSSGVTVLSNDTGDRRRHKSGSGGR</sequence>
<name>Q9PY84_RCMVM</name>
<dbReference type="GeneID" id="940402"/>
<feature type="compositionally biased region" description="Basic and acidic residues" evidence="6">
    <location>
        <begin position="342"/>
        <end position="351"/>
    </location>
</feature>
<feature type="compositionally biased region" description="Acidic residues" evidence="6">
    <location>
        <begin position="570"/>
        <end position="593"/>
    </location>
</feature>
<keyword evidence="5" id="KW-0946">Virion</keyword>
<proteinExistence type="inferred from homology"/>
<feature type="compositionally biased region" description="Acidic residues" evidence="6">
    <location>
        <begin position="287"/>
        <end position="298"/>
    </location>
</feature>
<dbReference type="RefSeq" id="NP_064137.1">
    <property type="nucleotide sequence ID" value="NC_002512.2"/>
</dbReference>
<reference evidence="7 8" key="3">
    <citation type="journal article" date="1997" name="J. Gen. Virol.">
        <title>Cloning and functional characterization of the origin of lytic-phase DNA replication of rat cytomegalovirus.</title>
        <authorList>
            <person name="Vink C."/>
            <person name="Beuken E."/>
            <person name="Bruggeman C.A."/>
        </authorList>
    </citation>
    <scope>NUCLEOTIDE SEQUENCE [LARGE SCALE GENOMIC DNA]</scope>
    <source>
        <strain evidence="7 8">Maastricht</strain>
    </source>
</reference>
<dbReference type="GO" id="GO:0005198">
    <property type="term" value="F:structural molecule activity"/>
    <property type="evidence" value="ECO:0007669"/>
    <property type="project" value="InterPro"/>
</dbReference>
<organismHost>
    <name type="scientific">Rattus</name>
    <name type="common">rats</name>
    <dbReference type="NCBI Taxonomy" id="10114"/>
</organismHost>
<evidence type="ECO:0000256" key="3">
    <source>
        <dbReference type="ARBA" id="ARBA00022553"/>
    </source>
</evidence>
<dbReference type="Pfam" id="PF06070">
    <property type="entry name" value="Herpes_UL32"/>
    <property type="match status" value="1"/>
</dbReference>
<feature type="compositionally biased region" description="Low complexity" evidence="6">
    <location>
        <begin position="471"/>
        <end position="485"/>
    </location>
</feature>
<feature type="compositionally biased region" description="Basic residues" evidence="6">
    <location>
        <begin position="657"/>
        <end position="667"/>
    </location>
</feature>
<evidence type="ECO:0000313" key="7">
    <source>
        <dbReference type="EMBL" id="AAD50323.1"/>
    </source>
</evidence>
<evidence type="ECO:0000313" key="8">
    <source>
        <dbReference type="Proteomes" id="UP000008288"/>
    </source>
</evidence>
<dbReference type="EMBL" id="AF232689">
    <property type="protein sequence ID" value="AAD50323.1"/>
    <property type="molecule type" value="Genomic_DNA"/>
</dbReference>
<accession>Q9PY84</accession>
<protein>
    <submittedName>
        <fullName evidence="7">PR32</fullName>
    </submittedName>
</protein>
<comment type="similarity">
    <text evidence="2">Belongs to the herpesviridae large structural phosphoprotein family.</text>
</comment>
<reference evidence="7 8" key="10">
    <citation type="journal article" date="2000" name="Virus Res.">
        <title>Rat cytomegalovirus R89 is a highly conserved gene which expresses a spliced transcript.</title>
        <authorList>
            <person name="Gruijthuijsen Y.K."/>
            <person name="Beuken E."/>
            <person name="Bruggeman C.A."/>
            <person name="Vink C."/>
        </authorList>
    </citation>
    <scope>NUCLEOTIDE SEQUENCE [LARGE SCALE GENOMIC DNA]</scope>
    <source>
        <strain evidence="7 8">Maastricht</strain>
    </source>
</reference>
<comment type="subcellular location">
    <subcellularLocation>
        <location evidence="1">Virion tegument</location>
    </subcellularLocation>
</comment>
<dbReference type="GO" id="GO:0019033">
    <property type="term" value="C:viral tegument"/>
    <property type="evidence" value="ECO:0007669"/>
    <property type="project" value="UniProtKB-SubCell"/>
</dbReference>
<reference evidence="7 8" key="9">
    <citation type="journal article" date="2000" name="J. Virol.">
        <title>Complete DNA sequence of the rat cytomegalovirus genome.</title>
        <authorList>
            <person name="Vink C."/>
            <person name="Beuken E."/>
            <person name="Bruggeman C.A."/>
        </authorList>
    </citation>
    <scope>NUCLEOTIDE SEQUENCE [LARGE SCALE GENOMIC DNA]</scope>
    <source>
        <strain evidence="7 8">Maastricht</strain>
    </source>
</reference>
<reference evidence="7 8" key="5">
    <citation type="journal article" date="1998" name="Virology">
        <title>The Maastricht strain and England strain of rat cytomegalovirus represent different betaherpesvirus species rather than strains.</title>
        <authorList>
            <person name="Beisser P.S."/>
            <person name="Kaptein S.J."/>
            <person name="Beuken E."/>
            <person name="Bruggeman C.A."/>
            <person name="Vink C."/>
        </authorList>
    </citation>
    <scope>NUCLEOTIDE SEQUENCE [LARGE SCALE GENOMIC DNA]</scope>
    <source>
        <strain evidence="7 8">Maastricht</strain>
    </source>
</reference>
<evidence type="ECO:0000256" key="2">
    <source>
        <dbReference type="ARBA" id="ARBA00010295"/>
    </source>
</evidence>
<reference evidence="7 8" key="8">
    <citation type="journal article" date="2000" name="J. Virol.">
        <title>The r144 major histocompatibility complex class I-like gene of rat cytomegalovirus is dispensable for both acute and long-term infection in the immunocompromised host.</title>
        <authorList>
            <person name="Beisser P.S."/>
            <person name="Kloover J.S."/>
            <person name="Grauls G.E."/>
            <person name="Blok M.J."/>
            <person name="Bruggeman C.A."/>
            <person name="Vink C."/>
        </authorList>
    </citation>
    <scope>NUCLEOTIDE SEQUENCE [LARGE SCALE GENOMIC DNA]</scope>
    <source>
        <strain evidence="7 8">Maastricht</strain>
    </source>
</reference>
<dbReference type="KEGG" id="vg:940402"/>
<dbReference type="OrthoDB" id="11765at10239"/>
<dbReference type="InterPro" id="IPR010340">
    <property type="entry name" value="Herpes_UL11/UL32"/>
</dbReference>
<gene>
    <name evidence="7" type="primary">R32</name>
</gene>
<feature type="region of interest" description="Disordered" evidence="6">
    <location>
        <begin position="282"/>
        <end position="667"/>
    </location>
</feature>